<feature type="coiled-coil region" evidence="4">
    <location>
        <begin position="144"/>
        <end position="178"/>
    </location>
</feature>
<dbReference type="STRING" id="1054147.F4QCA0"/>
<dbReference type="GO" id="GO:0003729">
    <property type="term" value="F:mRNA binding"/>
    <property type="evidence" value="ECO:0007669"/>
    <property type="project" value="TreeGrafter"/>
</dbReference>
<evidence type="ECO:0000256" key="2">
    <source>
        <dbReference type="ARBA" id="ARBA00008044"/>
    </source>
</evidence>
<dbReference type="GO" id="GO:0006406">
    <property type="term" value="P:mRNA export from nucleus"/>
    <property type="evidence" value="ECO:0007669"/>
    <property type="project" value="TreeGrafter"/>
</dbReference>
<evidence type="ECO:0000313" key="5">
    <source>
        <dbReference type="EMBL" id="EGG14381.1"/>
    </source>
</evidence>
<accession>F4QCA0</accession>
<evidence type="ECO:0000256" key="3">
    <source>
        <dbReference type="ARBA" id="ARBA00023242"/>
    </source>
</evidence>
<dbReference type="EMBL" id="GL883029">
    <property type="protein sequence ID" value="EGG14381.1"/>
    <property type="molecule type" value="Genomic_DNA"/>
</dbReference>
<dbReference type="PANTHER" id="PTHR13375">
    <property type="entry name" value="FMS INTERACTING PROTEIN"/>
    <property type="match status" value="1"/>
</dbReference>
<keyword evidence="6" id="KW-1185">Reference proteome</keyword>
<dbReference type="InterPro" id="IPR019163">
    <property type="entry name" value="THO_Thoc5"/>
</dbReference>
<dbReference type="GeneID" id="14865335"/>
<organism evidence="5 6">
    <name type="scientific">Cavenderia fasciculata</name>
    <name type="common">Slime mold</name>
    <name type="synonym">Dictyostelium fasciculatum</name>
    <dbReference type="NCBI Taxonomy" id="261658"/>
    <lineage>
        <taxon>Eukaryota</taxon>
        <taxon>Amoebozoa</taxon>
        <taxon>Evosea</taxon>
        <taxon>Eumycetozoa</taxon>
        <taxon>Dictyostelia</taxon>
        <taxon>Acytosteliales</taxon>
        <taxon>Cavenderiaceae</taxon>
        <taxon>Cavenderia</taxon>
    </lineage>
</organism>
<name>F4QCA0_CACFS</name>
<protein>
    <submittedName>
        <fullName evidence="5">Uncharacterized protein</fullName>
    </submittedName>
</protein>
<sequence length="399" mass="46091">MNIDTRSQLEKYQKNSYDLIRRTRDLVDSIHNNNNNDNDNGASNLMDLMMKLKQESLNIDSTLSQQDEVLDQQKSRNDALQEKCQSLVYQKEVLKQEIEHLQQSFSFDLNNPSLNLPIYLSSDQNQQDNSHQIIESLEKEMTLRISKLNELEEWKQSCKKAKEELNKRQKELDSFESKLKSNHITLQQIIKPLQPNISVQPLPSLQQQHDHQLLVLAPPPLYNLYHEIQVFKDLFYNRLTIDIQCKTDIDVLRNQLYRGAGGSTGTAATTNQPFPISIALSIPSTKNQSTLLLEFYYYPIMKLVTVNPSLDGNEQAGQQILEPLAKDKGLYHNYFESETDLNVNKQQLIGKPFIWAQYITGLSFLPDLAVEDISNKDYHLQDFKPKTSNEILTEIITSF</sequence>
<comment type="subcellular location">
    <subcellularLocation>
        <location evidence="1">Nucleus</location>
    </subcellularLocation>
</comment>
<dbReference type="KEGG" id="dfa:DFA_12153"/>
<evidence type="ECO:0000313" key="6">
    <source>
        <dbReference type="Proteomes" id="UP000007797"/>
    </source>
</evidence>
<dbReference type="AlphaFoldDB" id="F4QCA0"/>
<keyword evidence="3" id="KW-0539">Nucleus</keyword>
<gene>
    <name evidence="5" type="ORF">DFA_12153</name>
</gene>
<dbReference type="RefSeq" id="XP_004353790.1">
    <property type="nucleotide sequence ID" value="XM_004353738.1"/>
</dbReference>
<dbReference type="PANTHER" id="PTHR13375:SF3">
    <property type="entry name" value="THO COMPLEX SUBUNIT 5 HOMOLOG"/>
    <property type="match status" value="1"/>
</dbReference>
<reference evidence="6" key="1">
    <citation type="journal article" date="2011" name="Genome Res.">
        <title>Phylogeny-wide analysis of social amoeba genomes highlights ancient origins for complex intercellular communication.</title>
        <authorList>
            <person name="Heidel A.J."/>
            <person name="Lawal H.M."/>
            <person name="Felder M."/>
            <person name="Schilde C."/>
            <person name="Helps N.R."/>
            <person name="Tunggal B."/>
            <person name="Rivero F."/>
            <person name="John U."/>
            <person name="Schleicher M."/>
            <person name="Eichinger L."/>
            <person name="Platzer M."/>
            <person name="Noegel A.A."/>
            <person name="Schaap P."/>
            <person name="Gloeckner G."/>
        </authorList>
    </citation>
    <scope>NUCLEOTIDE SEQUENCE [LARGE SCALE GENOMIC DNA]</scope>
    <source>
        <strain evidence="6">SH3</strain>
    </source>
</reference>
<dbReference type="Pfam" id="PF09766">
    <property type="entry name" value="FmiP_Thoc5"/>
    <property type="match status" value="2"/>
</dbReference>
<proteinExistence type="inferred from homology"/>
<dbReference type="Proteomes" id="UP000007797">
    <property type="component" value="Unassembled WGS sequence"/>
</dbReference>
<dbReference type="OMA" id="RLEWEIY"/>
<evidence type="ECO:0000256" key="1">
    <source>
        <dbReference type="ARBA" id="ARBA00004123"/>
    </source>
</evidence>
<comment type="similarity">
    <text evidence="2">Belongs to the THOC5 family.</text>
</comment>
<dbReference type="OrthoDB" id="20582at2759"/>
<keyword evidence="4" id="KW-0175">Coiled coil</keyword>
<evidence type="ECO:0000256" key="4">
    <source>
        <dbReference type="SAM" id="Coils"/>
    </source>
</evidence>
<dbReference type="GO" id="GO:0000445">
    <property type="term" value="C:THO complex part of transcription export complex"/>
    <property type="evidence" value="ECO:0007669"/>
    <property type="project" value="TreeGrafter"/>
</dbReference>
<feature type="coiled-coil region" evidence="4">
    <location>
        <begin position="63"/>
        <end position="104"/>
    </location>
</feature>